<reference evidence="2" key="2">
    <citation type="submission" date="2015-01" db="EMBL/GenBank/DDBJ databases">
        <title>Evolutionary Origins and Diversification of the Mycorrhizal Mutualists.</title>
        <authorList>
            <consortium name="DOE Joint Genome Institute"/>
            <consortium name="Mycorrhizal Genomics Consortium"/>
            <person name="Kohler A."/>
            <person name="Kuo A."/>
            <person name="Nagy L.G."/>
            <person name="Floudas D."/>
            <person name="Copeland A."/>
            <person name="Barry K.W."/>
            <person name="Cichocki N."/>
            <person name="Veneault-Fourrey C."/>
            <person name="LaButti K."/>
            <person name="Lindquist E.A."/>
            <person name="Lipzen A."/>
            <person name="Lundell T."/>
            <person name="Morin E."/>
            <person name="Murat C."/>
            <person name="Riley R."/>
            <person name="Ohm R."/>
            <person name="Sun H."/>
            <person name="Tunlid A."/>
            <person name="Henrissat B."/>
            <person name="Grigoriev I.V."/>
            <person name="Hibbett D.S."/>
            <person name="Martin F."/>
        </authorList>
    </citation>
    <scope>NUCLEOTIDE SEQUENCE [LARGE SCALE GENOMIC DNA]</scope>
    <source>
        <strain evidence="2">Ve08.2h10</strain>
    </source>
</reference>
<dbReference type="AlphaFoldDB" id="A0A0D0DR77"/>
<dbReference type="EMBL" id="KN825679">
    <property type="protein sequence ID" value="KIK82100.1"/>
    <property type="molecule type" value="Genomic_DNA"/>
</dbReference>
<gene>
    <name evidence="1" type="ORF">PAXRUDRAFT_832414</name>
</gene>
<dbReference type="HOGENOM" id="CLU_049937_0_0_1"/>
<dbReference type="Gene3D" id="3.80.10.10">
    <property type="entry name" value="Ribonuclease Inhibitor"/>
    <property type="match status" value="1"/>
</dbReference>
<dbReference type="InParanoid" id="A0A0D0DR77"/>
<dbReference type="InterPro" id="IPR032675">
    <property type="entry name" value="LRR_dom_sf"/>
</dbReference>
<sequence>MIIFQTDPLTALPHELVGYIFDLWLVDSIYPDITYSHSQLPVLLCLVSKSWRDFVYASPLLWSHIIIDVSKGAVPALHALKKRLQRSQIAPLFLDIVVGEPSDRDALRVLFAESSRFHHLTLSILDLSWRSDILAQGFTQLTKFTVHTGFQVLPHVDTLGMILSSAPRLRYVKWHSMDDPGPVAVNGHQLHFLHLTVIHTPATRVLDVLVACPHLRDVVIRFYGEHEYIHIPPRERMRLPELRSLVLDGNRDLTGVLRSVQAPLLSRLDIHWRSFNGREDGLEALHSLLEYSPHLEEIALCRFLETEEGLISILTTNRNLVILTVVSEPYRKRLITRKTFQFLTRQGQEDYPLPQLEKLVFRNALDVEDVVVLRMIESRMALPDDTDSTSRSRRTCILNSVCLSGCKRMAAETISRLEAVCQESGLKVEGGFVEGS</sequence>
<accession>A0A0D0DR77</accession>
<dbReference type="STRING" id="930991.A0A0D0DR77"/>
<reference evidence="1 2" key="1">
    <citation type="submission" date="2014-04" db="EMBL/GenBank/DDBJ databases">
        <authorList>
            <consortium name="DOE Joint Genome Institute"/>
            <person name="Kuo A."/>
            <person name="Kohler A."/>
            <person name="Jargeat P."/>
            <person name="Nagy L.G."/>
            <person name="Floudas D."/>
            <person name="Copeland A."/>
            <person name="Barry K.W."/>
            <person name="Cichocki N."/>
            <person name="Veneault-Fourrey C."/>
            <person name="LaButti K."/>
            <person name="Lindquist E.A."/>
            <person name="Lipzen A."/>
            <person name="Lundell T."/>
            <person name="Morin E."/>
            <person name="Murat C."/>
            <person name="Sun H."/>
            <person name="Tunlid A."/>
            <person name="Henrissat B."/>
            <person name="Grigoriev I.V."/>
            <person name="Hibbett D.S."/>
            <person name="Martin F."/>
            <person name="Nordberg H.P."/>
            <person name="Cantor M.N."/>
            <person name="Hua S.X."/>
        </authorList>
    </citation>
    <scope>NUCLEOTIDE SEQUENCE [LARGE SCALE GENOMIC DNA]</scope>
    <source>
        <strain evidence="1 2">Ve08.2h10</strain>
    </source>
</reference>
<dbReference type="Proteomes" id="UP000054538">
    <property type="component" value="Unassembled WGS sequence"/>
</dbReference>
<keyword evidence="2" id="KW-1185">Reference proteome</keyword>
<protein>
    <submittedName>
        <fullName evidence="1">Unplaced genomic scaffold scaffold_857, whole genome shotgun sequence</fullName>
    </submittedName>
</protein>
<dbReference type="OrthoDB" id="3217549at2759"/>
<organism evidence="1 2">
    <name type="scientific">Paxillus rubicundulus Ve08.2h10</name>
    <dbReference type="NCBI Taxonomy" id="930991"/>
    <lineage>
        <taxon>Eukaryota</taxon>
        <taxon>Fungi</taxon>
        <taxon>Dikarya</taxon>
        <taxon>Basidiomycota</taxon>
        <taxon>Agaricomycotina</taxon>
        <taxon>Agaricomycetes</taxon>
        <taxon>Agaricomycetidae</taxon>
        <taxon>Boletales</taxon>
        <taxon>Paxilineae</taxon>
        <taxon>Paxillaceae</taxon>
        <taxon>Paxillus</taxon>
    </lineage>
</organism>
<proteinExistence type="predicted"/>
<evidence type="ECO:0000313" key="1">
    <source>
        <dbReference type="EMBL" id="KIK82100.1"/>
    </source>
</evidence>
<evidence type="ECO:0000313" key="2">
    <source>
        <dbReference type="Proteomes" id="UP000054538"/>
    </source>
</evidence>
<name>A0A0D0DR77_9AGAM</name>
<dbReference type="SUPFAM" id="SSF52047">
    <property type="entry name" value="RNI-like"/>
    <property type="match status" value="1"/>
</dbReference>